<evidence type="ECO:0000256" key="7">
    <source>
        <dbReference type="ARBA" id="ARBA00023136"/>
    </source>
</evidence>
<keyword evidence="5 8" id="KW-0812">Transmembrane</keyword>
<evidence type="ECO:0000256" key="8">
    <source>
        <dbReference type="RuleBase" id="RU363041"/>
    </source>
</evidence>
<dbReference type="RefSeq" id="WP_086468680.1">
    <property type="nucleotide sequence ID" value="NZ_FXWK01000001.1"/>
</dbReference>
<evidence type="ECO:0000256" key="2">
    <source>
        <dbReference type="ARBA" id="ARBA00009142"/>
    </source>
</evidence>
<evidence type="ECO:0000256" key="4">
    <source>
        <dbReference type="ARBA" id="ARBA00022475"/>
    </source>
</evidence>
<dbReference type="AlphaFoldDB" id="A0A1Y6E996"/>
<feature type="transmembrane region" description="Helical" evidence="8">
    <location>
        <begin position="99"/>
        <end position="119"/>
    </location>
</feature>
<protein>
    <recommendedName>
        <fullName evidence="8">Probable membrane transporter protein</fullName>
    </recommendedName>
</protein>
<evidence type="ECO:0000256" key="5">
    <source>
        <dbReference type="ARBA" id="ARBA00022692"/>
    </source>
</evidence>
<proteinExistence type="inferred from homology"/>
<gene>
    <name evidence="9" type="ORF">SAMN06295905_0187</name>
</gene>
<dbReference type="PANTHER" id="PTHR30269:SF0">
    <property type="entry name" value="MEMBRANE TRANSPORTER PROTEIN YFCA-RELATED"/>
    <property type="match status" value="1"/>
</dbReference>
<feature type="transmembrane region" description="Helical" evidence="8">
    <location>
        <begin position="156"/>
        <end position="175"/>
    </location>
</feature>
<feature type="transmembrane region" description="Helical" evidence="8">
    <location>
        <begin position="229"/>
        <end position="248"/>
    </location>
</feature>
<accession>A0A1Y6E996</accession>
<keyword evidence="4 8" id="KW-1003">Cell membrane</keyword>
<dbReference type="EMBL" id="FXWK01000001">
    <property type="protein sequence ID" value="SMQ59146.1"/>
    <property type="molecule type" value="Genomic_DNA"/>
</dbReference>
<evidence type="ECO:0000256" key="6">
    <source>
        <dbReference type="ARBA" id="ARBA00022989"/>
    </source>
</evidence>
<feature type="transmembrane region" description="Helical" evidence="8">
    <location>
        <begin position="32"/>
        <end position="48"/>
    </location>
</feature>
<dbReference type="Proteomes" id="UP000194474">
    <property type="component" value="Unassembled WGS sequence"/>
</dbReference>
<organism evidence="9 10">
    <name type="scientific">Devosia lucknowensis</name>
    <dbReference type="NCBI Taxonomy" id="1096929"/>
    <lineage>
        <taxon>Bacteria</taxon>
        <taxon>Pseudomonadati</taxon>
        <taxon>Pseudomonadota</taxon>
        <taxon>Alphaproteobacteria</taxon>
        <taxon>Hyphomicrobiales</taxon>
        <taxon>Devosiaceae</taxon>
        <taxon>Devosia</taxon>
    </lineage>
</organism>
<dbReference type="Pfam" id="PF01925">
    <property type="entry name" value="TauE"/>
    <property type="match status" value="1"/>
</dbReference>
<dbReference type="InterPro" id="IPR052017">
    <property type="entry name" value="TSUP"/>
</dbReference>
<keyword evidence="3" id="KW-0813">Transport</keyword>
<keyword evidence="6 8" id="KW-1133">Transmembrane helix</keyword>
<sequence length="249" mass="25563">MLDPLVLLALMAVGMLAGFVDAIAGGGGMITVPALLSAGLPPVAALGTNKMQSIVGTGMAALTYWRRGYVNLPSLVPAIALTFAGSFLGALTVSKLDTSLLTIAVPVALIGIALYFLFAPKLSDADSTARLRFGPFVPVMGFLIGFYDGIFGPGTGSFFTIGFVLLFGLGLTRATGSTKALNFTSNLAALAIFIPQGAVVWPVAIVMALGQVIGGYVGARTGIRYGAKVIRPLVVVVSIALAIKLLVFP</sequence>
<keyword evidence="10" id="KW-1185">Reference proteome</keyword>
<dbReference type="OrthoDB" id="554695at2"/>
<feature type="transmembrane region" description="Helical" evidence="8">
    <location>
        <begin position="187"/>
        <end position="209"/>
    </location>
</feature>
<evidence type="ECO:0000313" key="10">
    <source>
        <dbReference type="Proteomes" id="UP000194474"/>
    </source>
</evidence>
<feature type="transmembrane region" description="Helical" evidence="8">
    <location>
        <begin position="131"/>
        <end position="150"/>
    </location>
</feature>
<evidence type="ECO:0000313" key="9">
    <source>
        <dbReference type="EMBL" id="SMQ59146.1"/>
    </source>
</evidence>
<name>A0A1Y6E996_9HYPH</name>
<evidence type="ECO:0000256" key="1">
    <source>
        <dbReference type="ARBA" id="ARBA00004651"/>
    </source>
</evidence>
<reference evidence="10" key="1">
    <citation type="submission" date="2017-04" db="EMBL/GenBank/DDBJ databases">
        <authorList>
            <person name="Varghese N."/>
            <person name="Submissions S."/>
        </authorList>
    </citation>
    <scope>NUCLEOTIDE SEQUENCE [LARGE SCALE GENOMIC DNA]</scope>
</reference>
<feature type="transmembrane region" description="Helical" evidence="8">
    <location>
        <begin position="69"/>
        <end position="93"/>
    </location>
</feature>
<dbReference type="PANTHER" id="PTHR30269">
    <property type="entry name" value="TRANSMEMBRANE PROTEIN YFCA"/>
    <property type="match status" value="1"/>
</dbReference>
<comment type="subcellular location">
    <subcellularLocation>
        <location evidence="1 8">Cell membrane</location>
        <topology evidence="1 8">Multi-pass membrane protein</topology>
    </subcellularLocation>
</comment>
<keyword evidence="7 8" id="KW-0472">Membrane</keyword>
<comment type="similarity">
    <text evidence="2 8">Belongs to the 4-toluene sulfonate uptake permease (TSUP) (TC 2.A.102) family.</text>
</comment>
<evidence type="ECO:0000256" key="3">
    <source>
        <dbReference type="ARBA" id="ARBA00022448"/>
    </source>
</evidence>
<dbReference type="GO" id="GO:0005886">
    <property type="term" value="C:plasma membrane"/>
    <property type="evidence" value="ECO:0007669"/>
    <property type="project" value="UniProtKB-SubCell"/>
</dbReference>
<dbReference type="InterPro" id="IPR002781">
    <property type="entry name" value="TM_pro_TauE-like"/>
</dbReference>